<comment type="caution">
    <text evidence="9">The sequence shown here is derived from an EMBL/GenBank/DDBJ whole genome shotgun (WGS) entry which is preliminary data.</text>
</comment>
<evidence type="ECO:0000256" key="1">
    <source>
        <dbReference type="ARBA" id="ARBA00004141"/>
    </source>
</evidence>
<dbReference type="InterPro" id="IPR038900">
    <property type="entry name" value="TMC"/>
</dbReference>
<proteinExistence type="inferred from homology"/>
<gene>
    <name evidence="9" type="primary">Tmc7</name>
    <name evidence="9" type="ORF">CDAR_499781</name>
</gene>
<evidence type="ECO:0000313" key="10">
    <source>
        <dbReference type="Proteomes" id="UP001054837"/>
    </source>
</evidence>
<dbReference type="InterPro" id="IPR012496">
    <property type="entry name" value="TMC_dom"/>
</dbReference>
<feature type="transmembrane region" description="Helical" evidence="7">
    <location>
        <begin position="1138"/>
        <end position="1161"/>
    </location>
</feature>
<evidence type="ECO:0000256" key="4">
    <source>
        <dbReference type="ARBA" id="ARBA00022989"/>
    </source>
</evidence>
<evidence type="ECO:0000256" key="5">
    <source>
        <dbReference type="ARBA" id="ARBA00023136"/>
    </source>
</evidence>
<keyword evidence="3 7" id="KW-0812">Transmembrane</keyword>
<feature type="transmembrane region" description="Helical" evidence="7">
    <location>
        <begin position="984"/>
        <end position="1007"/>
    </location>
</feature>
<protein>
    <submittedName>
        <fullName evidence="9">Transmembrane channel-like protein 7</fullName>
    </submittedName>
</protein>
<evidence type="ECO:0000256" key="6">
    <source>
        <dbReference type="SAM" id="MobiDB-lite"/>
    </source>
</evidence>
<sequence length="1307" mass="152311">MDAHSSNEESQFIDIESLCAESQINKKPKKPSNVRFASETTSIKSANFSNDGEDFPESEPMSEKEIKTEICSFLPSNTLGRRRLKSLSKYQAVKAFTLPHPSSGGDKAIPLNRLRHRSFVAPHKTNVLTSLGRHSTVKQFSFEDVQDATDDFKNILTEEERKKELSNIRNIPIRLSQRKIYRLEMEKRKSKISHFDESTLYEFNEASKKGQKHSAKRNEFDSKRPKIKEELHVEKYPENYYGARRHNFSRYDESYYNKNMSTEDESYRQHGYGYQHKQAAREENVFHSRNQSYFNKNISTEDESYSQQGYEYQFHKQAIREENIGFHSKNQSYFNPNTAQEVRSTVDYRYPSGFAKLQYKRNDSVEQHDRNSKQMFMPRRKDFLIENRSFHNKGFNVEDEDYNGSLDICDPNPKDNGHLQHKIFWDQKNYHTSSNTEPLNDYPYMQERMSDMSSRSYERRGTSNQVFEKIEDHSDRRIVTPNLSNFPLTKNCSQEMHTYYNEQENKNLKLRKRKVVAQNDDSISPHDRKRKGLGSKTRKDKTANLKPLTINDAISVAKCMHVQPKMELFTIEQENANNILSGEEVLTLEGRQCWSKLCVSTLKHSHVVLPQLHRSLESKEAILDTLPLHGPKNKSCWSKFLNISTCFKRAFAALELWNDSLKRIEGLQGTGVVSYFVFLRWLIALNLILFILYFLVITLPHAAFYLYPIKNISVAPNETVLTEEFLNKYGTPTKHPEFETKRIKNTSLSRGNEDLFSNWAVLLENLPDNILDVTLSYDKRNYTIAERRNFSQYCESRYVAEMQNHTGGILSVMQDFLQGTGWLQSTVLFLGHYPASEISYFGLVYHLPVAVIIVLFVSFVICLCMMIQYSSHGVQETILARKNNYLAYSNLLFCSWDYCIEDKKSSLIRHNSILQEIKSTLAEERRKREIKQWSRAKKIQVYFLRAFINLFVLTILCSSYYLIYRVVNYQLEEQQLHRLNEPGVNTLFVQYLSPIVITGLNIFVPIIFNNIVKFEMYNTQTQINMALFRTIFLRLSSVFVLVGLLYQQITCQPKDMCGAGISETCRSPICWETYVGQQLYKLAVTDFFVYVMMFIAYDLPRDLIVRYCLNKVTKFIGRQVFDLPNQVLSLVYSQTLCWLGVVYSPLLPAITVIKFVIIFYIKKQMVLKYCVPAPIPYKASRSNAMFMIILMLSFFTLMIIHGYSLSSVEPSPACSPFRHYFVMVEALSDAVLSKSSTFAKFFNFFFSALFLIPAIILLCIAIYYYWTIVVAHRKMVKVLKAQIALEGRDKQFLLNRLTEVAKGQFYK</sequence>
<dbReference type="GO" id="GO:0005886">
    <property type="term" value="C:plasma membrane"/>
    <property type="evidence" value="ECO:0007669"/>
    <property type="project" value="InterPro"/>
</dbReference>
<feature type="transmembrane region" description="Helical" evidence="7">
    <location>
        <begin position="1182"/>
        <end position="1203"/>
    </location>
</feature>
<feature type="transmembrane region" description="Helical" evidence="7">
    <location>
        <begin position="843"/>
        <end position="869"/>
    </location>
</feature>
<evidence type="ECO:0000256" key="3">
    <source>
        <dbReference type="ARBA" id="ARBA00022692"/>
    </source>
</evidence>
<dbReference type="GO" id="GO:0008381">
    <property type="term" value="F:mechanosensitive monoatomic ion channel activity"/>
    <property type="evidence" value="ECO:0007669"/>
    <property type="project" value="TreeGrafter"/>
</dbReference>
<evidence type="ECO:0000259" key="8">
    <source>
        <dbReference type="Pfam" id="PF07810"/>
    </source>
</evidence>
<comment type="subcellular location">
    <subcellularLocation>
        <location evidence="1">Membrane</location>
        <topology evidence="1">Multi-pass membrane protein</topology>
    </subcellularLocation>
</comment>
<feature type="transmembrane region" description="Helical" evidence="7">
    <location>
        <begin position="681"/>
        <end position="707"/>
    </location>
</feature>
<feature type="region of interest" description="Disordered" evidence="6">
    <location>
        <begin position="516"/>
        <end position="542"/>
    </location>
</feature>
<reference evidence="9 10" key="1">
    <citation type="submission" date="2021-06" db="EMBL/GenBank/DDBJ databases">
        <title>Caerostris darwini draft genome.</title>
        <authorList>
            <person name="Kono N."/>
            <person name="Arakawa K."/>
        </authorList>
    </citation>
    <scope>NUCLEOTIDE SEQUENCE [LARGE SCALE GENOMIC DNA]</scope>
</reference>
<accession>A0AAV4X270</accession>
<dbReference type="Pfam" id="PF07810">
    <property type="entry name" value="TMC"/>
    <property type="match status" value="1"/>
</dbReference>
<dbReference type="PANTHER" id="PTHR23302">
    <property type="entry name" value="TRANSMEMBRANE CHANNEL-RELATED"/>
    <property type="match status" value="1"/>
</dbReference>
<name>A0AAV4X270_9ARAC</name>
<evidence type="ECO:0000313" key="9">
    <source>
        <dbReference type="EMBL" id="GIY87889.1"/>
    </source>
</evidence>
<keyword evidence="4 7" id="KW-1133">Transmembrane helix</keyword>
<comment type="similarity">
    <text evidence="2">Belongs to the TMC family.</text>
</comment>
<organism evidence="9 10">
    <name type="scientific">Caerostris darwini</name>
    <dbReference type="NCBI Taxonomy" id="1538125"/>
    <lineage>
        <taxon>Eukaryota</taxon>
        <taxon>Metazoa</taxon>
        <taxon>Ecdysozoa</taxon>
        <taxon>Arthropoda</taxon>
        <taxon>Chelicerata</taxon>
        <taxon>Arachnida</taxon>
        <taxon>Araneae</taxon>
        <taxon>Araneomorphae</taxon>
        <taxon>Entelegynae</taxon>
        <taxon>Araneoidea</taxon>
        <taxon>Araneidae</taxon>
        <taxon>Caerostris</taxon>
    </lineage>
</organism>
<dbReference type="EMBL" id="BPLQ01015408">
    <property type="protein sequence ID" value="GIY87889.1"/>
    <property type="molecule type" value="Genomic_DNA"/>
</dbReference>
<evidence type="ECO:0000256" key="7">
    <source>
        <dbReference type="SAM" id="Phobius"/>
    </source>
</evidence>
<feature type="domain" description="TMC" evidence="8">
    <location>
        <begin position="1070"/>
        <end position="1180"/>
    </location>
</feature>
<feature type="transmembrane region" description="Helical" evidence="7">
    <location>
        <begin position="1027"/>
        <end position="1046"/>
    </location>
</feature>
<feature type="compositionally biased region" description="Basic residues" evidence="6">
    <location>
        <begin position="527"/>
        <end position="539"/>
    </location>
</feature>
<keyword evidence="10" id="KW-1185">Reference proteome</keyword>
<keyword evidence="5 7" id="KW-0472">Membrane</keyword>
<feature type="transmembrane region" description="Helical" evidence="7">
    <location>
        <begin position="942"/>
        <end position="963"/>
    </location>
</feature>
<feature type="transmembrane region" description="Helical" evidence="7">
    <location>
        <begin position="1241"/>
        <end position="1266"/>
    </location>
</feature>
<feature type="compositionally biased region" description="Polar residues" evidence="6">
    <location>
        <begin position="38"/>
        <end position="50"/>
    </location>
</feature>
<dbReference type="Proteomes" id="UP001054837">
    <property type="component" value="Unassembled WGS sequence"/>
</dbReference>
<evidence type="ECO:0000256" key="2">
    <source>
        <dbReference type="ARBA" id="ARBA00006510"/>
    </source>
</evidence>
<feature type="region of interest" description="Disordered" evidence="6">
    <location>
        <begin position="23"/>
        <end position="62"/>
    </location>
</feature>
<dbReference type="PANTHER" id="PTHR23302:SF24">
    <property type="entry name" value="TMC DOMAIN-CONTAINING PROTEIN"/>
    <property type="match status" value="1"/>
</dbReference>